<feature type="binding site" evidence="3">
    <location>
        <position position="40"/>
    </location>
    <ligand>
        <name>ATP</name>
        <dbReference type="ChEBI" id="CHEBI:30616"/>
    </ligand>
</feature>
<evidence type="ECO:0000259" key="5">
    <source>
        <dbReference type="PROSITE" id="PS50011"/>
    </source>
</evidence>
<dbReference type="Pfam" id="PF00069">
    <property type="entry name" value="Pkinase"/>
    <property type="match status" value="1"/>
</dbReference>
<dbReference type="Gene3D" id="1.10.510.10">
    <property type="entry name" value="Transferase(Phosphotransferase) domain 1"/>
    <property type="match status" value="1"/>
</dbReference>
<dbReference type="SUPFAM" id="SSF56112">
    <property type="entry name" value="Protein kinase-like (PK-like)"/>
    <property type="match status" value="1"/>
</dbReference>
<evidence type="ECO:0000313" key="6">
    <source>
        <dbReference type="EMBL" id="KAK8838226.1"/>
    </source>
</evidence>
<evidence type="ECO:0000256" key="2">
    <source>
        <dbReference type="ARBA" id="ARBA00022840"/>
    </source>
</evidence>
<organism evidence="6 7">
    <name type="scientific">Tritrichomonas musculus</name>
    <dbReference type="NCBI Taxonomy" id="1915356"/>
    <lineage>
        <taxon>Eukaryota</taxon>
        <taxon>Metamonada</taxon>
        <taxon>Parabasalia</taxon>
        <taxon>Tritrichomonadida</taxon>
        <taxon>Tritrichomonadidae</taxon>
        <taxon>Tritrichomonas</taxon>
    </lineage>
</organism>
<sequence>MEVIHPYLGKFIIFKQIGTGSFASVYLAQHFKLHYPVAIKIFQKDFMEEYVQNAFKIAKSIRHPFICQCFDIFKNQRDETCVLMEYIEGMTLLDYANIKSSISESEIQILFGQLVIAVEYLHKHNIIHRDLKCENIMVDNYNNIRLIDFGFSCHNVELHSTVCGSPAYLAPEIIQSENYGVSVDIWSLGIILYAIKYRQLPFENSNFTKLFHLITSTDPFFPPDIETSPNLMDLIKKLLTKQPNKRITIDEIKKHPFFTTDSKGSKYHFDVQLLNAFIHEPNDTIIPEKAVLNMMRLSANDELKAIDDIKSNNLNFHSLTYLILYKNYISTQLLPKYTRCFIYPSRLRNQSHCRAAKTTGDLPSLISMETLTHDQPTSTKLERKTTSQVSHESDDATKYNSDSSTSSVIVDVPKFSATIPKRFTGSPLLFNPTLKVRHFSSNSGPFGSAESQMLRFSPVTKKNVLNFQTLTLAARMAPHAGFNHQQNQAGSLPSNDILPQLEFL</sequence>
<name>A0ABR2GWI9_9EUKA</name>
<dbReference type="InterPro" id="IPR008271">
    <property type="entry name" value="Ser/Thr_kinase_AS"/>
</dbReference>
<evidence type="ECO:0000313" key="7">
    <source>
        <dbReference type="Proteomes" id="UP001470230"/>
    </source>
</evidence>
<dbReference type="InterPro" id="IPR017441">
    <property type="entry name" value="Protein_kinase_ATP_BS"/>
</dbReference>
<dbReference type="InterPro" id="IPR045269">
    <property type="entry name" value="Atg1-like"/>
</dbReference>
<dbReference type="PROSITE" id="PS00107">
    <property type="entry name" value="PROTEIN_KINASE_ATP"/>
    <property type="match status" value="1"/>
</dbReference>
<dbReference type="EMBL" id="JAPFFF010000056">
    <property type="protein sequence ID" value="KAK8838226.1"/>
    <property type="molecule type" value="Genomic_DNA"/>
</dbReference>
<keyword evidence="7" id="KW-1185">Reference proteome</keyword>
<feature type="region of interest" description="Disordered" evidence="4">
    <location>
        <begin position="373"/>
        <end position="403"/>
    </location>
</feature>
<feature type="compositionally biased region" description="Basic and acidic residues" evidence="4">
    <location>
        <begin position="380"/>
        <end position="397"/>
    </location>
</feature>
<dbReference type="PROSITE" id="PS50011">
    <property type="entry name" value="PROTEIN_KINASE_DOM"/>
    <property type="match status" value="1"/>
</dbReference>
<comment type="caution">
    <text evidence="6">The sequence shown here is derived from an EMBL/GenBank/DDBJ whole genome shotgun (WGS) entry which is preliminary data.</text>
</comment>
<protein>
    <recommendedName>
        <fullName evidence="5">Protein kinase domain-containing protein</fullName>
    </recommendedName>
</protein>
<dbReference type="InterPro" id="IPR011009">
    <property type="entry name" value="Kinase-like_dom_sf"/>
</dbReference>
<accession>A0ABR2GWI9</accession>
<dbReference type="PROSITE" id="PS00108">
    <property type="entry name" value="PROTEIN_KINASE_ST"/>
    <property type="match status" value="1"/>
</dbReference>
<feature type="domain" description="Protein kinase" evidence="5">
    <location>
        <begin position="11"/>
        <end position="258"/>
    </location>
</feature>
<dbReference type="Proteomes" id="UP001470230">
    <property type="component" value="Unassembled WGS sequence"/>
</dbReference>
<dbReference type="SMART" id="SM00220">
    <property type="entry name" value="S_TKc"/>
    <property type="match status" value="1"/>
</dbReference>
<evidence type="ECO:0000256" key="4">
    <source>
        <dbReference type="SAM" id="MobiDB-lite"/>
    </source>
</evidence>
<reference evidence="6 7" key="1">
    <citation type="submission" date="2024-04" db="EMBL/GenBank/DDBJ databases">
        <title>Tritrichomonas musculus Genome.</title>
        <authorList>
            <person name="Alves-Ferreira E."/>
            <person name="Grigg M."/>
            <person name="Lorenzi H."/>
            <person name="Galac M."/>
        </authorList>
    </citation>
    <scope>NUCLEOTIDE SEQUENCE [LARGE SCALE GENOMIC DNA]</scope>
    <source>
        <strain evidence="6 7">EAF2021</strain>
    </source>
</reference>
<evidence type="ECO:0000256" key="1">
    <source>
        <dbReference type="ARBA" id="ARBA00022741"/>
    </source>
</evidence>
<proteinExistence type="predicted"/>
<dbReference type="InterPro" id="IPR000719">
    <property type="entry name" value="Prot_kinase_dom"/>
</dbReference>
<evidence type="ECO:0000256" key="3">
    <source>
        <dbReference type="PROSITE-ProRule" id="PRU10141"/>
    </source>
</evidence>
<dbReference type="PANTHER" id="PTHR24348">
    <property type="entry name" value="SERINE/THREONINE-PROTEIN KINASE UNC-51-RELATED"/>
    <property type="match status" value="1"/>
</dbReference>
<gene>
    <name evidence="6" type="ORF">M9Y10_035646</name>
</gene>
<keyword evidence="1 3" id="KW-0547">Nucleotide-binding</keyword>
<keyword evidence="2 3" id="KW-0067">ATP-binding</keyword>